<dbReference type="EnsemblPlants" id="Solyc09g092760.2.1">
    <property type="protein sequence ID" value="Solyc09g092760.2.1"/>
    <property type="gene ID" value="Solyc09g092760.2"/>
</dbReference>
<dbReference type="OrthoDB" id="1306298at2759"/>
<keyword evidence="1" id="KW-0732">Signal</keyword>
<accession>K4CWU7</accession>
<reference evidence="2" key="2">
    <citation type="submission" date="2013-04" db="UniProtKB">
        <authorList>
            <consortium name="EnsemblPlants"/>
        </authorList>
    </citation>
    <scope>IDENTIFICATION</scope>
    <source>
        <strain evidence="2">cv. Heinz 1706</strain>
    </source>
</reference>
<dbReference type="HOGENOM" id="CLU_1889491_0_0_1"/>
<organism evidence="2">
    <name type="scientific">Solanum lycopersicum</name>
    <name type="common">Tomato</name>
    <name type="synonym">Lycopersicon esculentum</name>
    <dbReference type="NCBI Taxonomy" id="4081"/>
    <lineage>
        <taxon>Eukaryota</taxon>
        <taxon>Viridiplantae</taxon>
        <taxon>Streptophyta</taxon>
        <taxon>Embryophyta</taxon>
        <taxon>Tracheophyta</taxon>
        <taxon>Spermatophyta</taxon>
        <taxon>Magnoliopsida</taxon>
        <taxon>eudicotyledons</taxon>
        <taxon>Gunneridae</taxon>
        <taxon>Pentapetalae</taxon>
        <taxon>asterids</taxon>
        <taxon>lamiids</taxon>
        <taxon>Solanales</taxon>
        <taxon>Solanaceae</taxon>
        <taxon>Solanoideae</taxon>
        <taxon>Solaneae</taxon>
        <taxon>Solanum</taxon>
        <taxon>Solanum subgen. Lycopersicon</taxon>
    </lineage>
</organism>
<keyword evidence="3" id="KW-1185">Reference proteome</keyword>
<name>K4CWU7_SOLLC</name>
<evidence type="ECO:0000313" key="3">
    <source>
        <dbReference type="Proteomes" id="UP000004994"/>
    </source>
</evidence>
<evidence type="ECO:0008006" key="4">
    <source>
        <dbReference type="Google" id="ProtNLM"/>
    </source>
</evidence>
<dbReference type="RefSeq" id="XP_010326879.1">
    <property type="nucleotide sequence ID" value="XM_010328577.4"/>
</dbReference>
<dbReference type="Gramene" id="Solyc09g092760.2.1">
    <property type="protein sequence ID" value="Solyc09g092760.2.1"/>
    <property type="gene ID" value="Solyc09g092760.2"/>
</dbReference>
<gene>
    <name evidence="2" type="primary">LOC104649419</name>
</gene>
<dbReference type="InParanoid" id="K4CWU7"/>
<proteinExistence type="predicted"/>
<protein>
    <recommendedName>
        <fullName evidence="4">Glycine-rich protein</fullName>
    </recommendedName>
</protein>
<dbReference type="GeneID" id="104649419"/>
<sequence length="129" mass="13197">MGSKAFMIIILAIFLVVITSEVAARELAQRSTTSLDNVHANDAKLLGIGFQGYLGDEIGGLPGIGGLSRSGFGGVGFPWGGYGGGGGYGGDRGYYGGYPRGGYGGFYPGIGYGGRGYPRGGWYGGLPRN</sequence>
<dbReference type="Proteomes" id="UP000004994">
    <property type="component" value="Chromosome 9"/>
</dbReference>
<feature type="chain" id="PRO_5003877592" description="Glycine-rich protein" evidence="1">
    <location>
        <begin position="25"/>
        <end position="129"/>
    </location>
</feature>
<dbReference type="PaxDb" id="4081-Solyc09g092760.2.1"/>
<reference evidence="2" key="1">
    <citation type="journal article" date="2012" name="Nature">
        <title>The tomato genome sequence provides insights into fleshy fruit evolution.</title>
        <authorList>
            <consortium name="Tomato Genome Consortium"/>
        </authorList>
    </citation>
    <scope>NUCLEOTIDE SEQUENCE [LARGE SCALE GENOMIC DNA]</scope>
    <source>
        <strain evidence="2">cv. Heinz 1706</strain>
    </source>
</reference>
<feature type="signal peptide" evidence="1">
    <location>
        <begin position="1"/>
        <end position="24"/>
    </location>
</feature>
<evidence type="ECO:0000256" key="1">
    <source>
        <dbReference type="SAM" id="SignalP"/>
    </source>
</evidence>
<dbReference type="KEGG" id="sly:104649419"/>
<dbReference type="OMA" id="GSKAFMI"/>
<dbReference type="AlphaFoldDB" id="K4CWU7"/>
<evidence type="ECO:0000313" key="2">
    <source>
        <dbReference type="EnsemblPlants" id="Solyc09g092760.2.1"/>
    </source>
</evidence>